<proteinExistence type="predicted"/>
<dbReference type="RefSeq" id="WP_059953630.1">
    <property type="nucleotide sequence ID" value="NZ_LPBJ01000040.1"/>
</dbReference>
<comment type="caution">
    <text evidence="2">The sequence shown here is derived from an EMBL/GenBank/DDBJ whole genome shotgun (WGS) entry which is preliminary data.</text>
</comment>
<dbReference type="EMBL" id="LPBJ01000040">
    <property type="protein sequence ID" value="KVP99484.1"/>
    <property type="molecule type" value="Genomic_DNA"/>
</dbReference>
<evidence type="ECO:0000313" key="3">
    <source>
        <dbReference type="Proteomes" id="UP000056453"/>
    </source>
</evidence>
<name>A0AAW3MXZ3_9BURK</name>
<dbReference type="Proteomes" id="UP000056453">
    <property type="component" value="Unassembled WGS sequence"/>
</dbReference>
<organism evidence="2 3">
    <name type="scientific">Burkholderia ubonensis</name>
    <dbReference type="NCBI Taxonomy" id="101571"/>
    <lineage>
        <taxon>Bacteria</taxon>
        <taxon>Pseudomonadati</taxon>
        <taxon>Pseudomonadota</taxon>
        <taxon>Betaproteobacteria</taxon>
        <taxon>Burkholderiales</taxon>
        <taxon>Burkholderiaceae</taxon>
        <taxon>Burkholderia</taxon>
        <taxon>Burkholderia cepacia complex</taxon>
    </lineage>
</organism>
<keyword evidence="1" id="KW-0812">Transmembrane</keyword>
<keyword evidence="1" id="KW-0472">Membrane</keyword>
<evidence type="ECO:0000313" key="2">
    <source>
        <dbReference type="EMBL" id="KVP99484.1"/>
    </source>
</evidence>
<reference evidence="2 3" key="1">
    <citation type="submission" date="2015-11" db="EMBL/GenBank/DDBJ databases">
        <title>Expanding the genomic diversity of Burkholderia species for the development of highly accurate diagnostics.</title>
        <authorList>
            <person name="Sahl J."/>
            <person name="Keim P."/>
            <person name="Wagner D."/>
        </authorList>
    </citation>
    <scope>NUCLEOTIDE SEQUENCE [LARGE SCALE GENOMIC DNA]</scope>
    <source>
        <strain evidence="2 3">MSMB1808WGS</strain>
    </source>
</reference>
<dbReference type="AlphaFoldDB" id="A0AAW3MXZ3"/>
<feature type="transmembrane region" description="Helical" evidence="1">
    <location>
        <begin position="154"/>
        <end position="173"/>
    </location>
</feature>
<keyword evidence="3" id="KW-1185">Reference proteome</keyword>
<sequence length="223" mass="23030">MAWGDVLTVLERVAPTIATVASTPLLGGAVAALEQLFGLTPKQDQSIDSRQDAVAAALSGATPEQLAALRRADQDYAAKMAELGFKDREALAQLAVQEEQAYLADAQDARHANAANERVFWLGVAVLATFAGVCFGALWGAYALLTGALPVTNAAVVGMVSGFIGTVIGYVAANATQVVSFYFGSSKGSELKSEAMSTAFTQAFGSPAPQVKGTNVPRLTSGT</sequence>
<evidence type="ECO:0000256" key="1">
    <source>
        <dbReference type="SAM" id="Phobius"/>
    </source>
</evidence>
<accession>A0AAW3MXZ3</accession>
<keyword evidence="1" id="KW-1133">Transmembrane helix</keyword>
<gene>
    <name evidence="2" type="ORF">WJ96_36330</name>
</gene>
<feature type="transmembrane region" description="Helical" evidence="1">
    <location>
        <begin position="119"/>
        <end position="142"/>
    </location>
</feature>
<protein>
    <submittedName>
        <fullName evidence="2">Uncharacterized protein</fullName>
    </submittedName>
</protein>